<comment type="caution">
    <text evidence="1">The sequence shown here is derived from an EMBL/GenBank/DDBJ whole genome shotgun (WGS) entry which is preliminary data.</text>
</comment>
<name>A0A1Q6DU83_METT1</name>
<dbReference type="Proteomes" id="UP000185744">
    <property type="component" value="Unassembled WGS sequence"/>
</dbReference>
<dbReference type="AlphaFoldDB" id="A0A1Q6DU83"/>
<gene>
    <name evidence="1" type="ORF">BTN85_0401</name>
</gene>
<sequence>MKKIICGNETEEDFQNQKIREGLKLQKRGKISMKPYKNKKIWEWFFGRSKV</sequence>
<organism evidence="1 2">
    <name type="scientific">Methanohalarchaeum thermophilum</name>
    <dbReference type="NCBI Taxonomy" id="1903181"/>
    <lineage>
        <taxon>Archaea</taxon>
        <taxon>Methanobacteriati</taxon>
        <taxon>Methanobacteriota</taxon>
        <taxon>Methanonatronarchaeia</taxon>
        <taxon>Methanonatronarchaeales</taxon>
        <taxon>Methanonatronarchaeaceae</taxon>
        <taxon>Candidatus Methanohalarchaeum</taxon>
    </lineage>
</organism>
<dbReference type="InParanoid" id="A0A1Q6DU83"/>
<protein>
    <submittedName>
        <fullName evidence="1">Uncharacterized protein</fullName>
    </submittedName>
</protein>
<reference evidence="1" key="1">
    <citation type="submission" date="2016-12" db="EMBL/GenBank/DDBJ databases">
        <title>Discovery of methanogenic haloarchaea.</title>
        <authorList>
            <person name="Sorokin D.Y."/>
            <person name="Makarova K.S."/>
            <person name="Abbas B."/>
            <person name="Ferrer M."/>
            <person name="Golyshin P.N."/>
        </authorList>
    </citation>
    <scope>NUCLEOTIDE SEQUENCE [LARGE SCALE GENOMIC DNA]</scope>
    <source>
        <strain evidence="1">HMET1</strain>
    </source>
</reference>
<keyword evidence="2" id="KW-1185">Reference proteome</keyword>
<evidence type="ECO:0000313" key="1">
    <source>
        <dbReference type="EMBL" id="OKY77924.1"/>
    </source>
</evidence>
<proteinExistence type="predicted"/>
<evidence type="ECO:0000313" key="2">
    <source>
        <dbReference type="Proteomes" id="UP000185744"/>
    </source>
</evidence>
<accession>A0A1Q6DU83</accession>
<dbReference type="EMBL" id="MSDW01000001">
    <property type="protein sequence ID" value="OKY77924.1"/>
    <property type="molecule type" value="Genomic_DNA"/>
</dbReference>